<reference evidence="2" key="2">
    <citation type="journal article" date="2023" name="Arch. Virol.">
        <title>Characterization of a putative novel higrevirus infecting Phellodendron amurense Rupr. in China.</title>
        <authorList>
            <person name="Li C."/>
            <person name="An W."/>
            <person name="Zhang S."/>
            <person name="Cao M."/>
            <person name="Yang C."/>
        </authorList>
    </citation>
    <scope>NUCLEOTIDE SEQUENCE</scope>
    <source>
        <strain evidence="2">PhAHLV-HBC</strain>
    </source>
</reference>
<keyword evidence="1" id="KW-0472">Membrane</keyword>
<sequence length="652" mass="73050">MFVDSPLGDDTWEESGGSTLILVGRRRSAVWAPLFAGGLVPTVYGERQVTRRLEYALCSLLEHFYESVMGTWTKTRLSGTAHTVVPGTAVPSVDRRQPSLSRVSSRRHRCNTVVTGRVSYRLLCMLLVCTLGICFEYAGCNSVHESVECSSDLNMPFRGVYRHSLVRGPVLLNSMLSSCLPPFCIEPVNFQFASLALADLYSTVRVVSTHFRRVSDPLLLKFHVFDTSSVSSCSSLGLRDVFINTRFVVQSVDDDDLLVCLGTSVAGSSFEVLDFRSAYFEYDLKYSTCVPIPSSYVMSKIQCVCDRPKTMFSMLMNFSCGSEFDGCVPFSSMGLVVYGFGRKGIREYDLKISCKPISAMNDGDCSAIEVSPHTYLSKTVHGVPVAGFAFGLKYETVYSDASDVRYARITSSEVPIYRYLLLLRFGDMVRLSSTLCLNLYTGFSPSLRLPFNITCNSANRCDYAGINVSYIVELCDSAPLFPYHSSAVFATYGFYASVSVSPSFSNCSVFTIPYNITTNEFVRSSRLELKQRLCYMCYGHSPFCNFTRVEVLPNVFVVLKDLEPHWVVRYVEMVLSTLTSVFTKLVFKVFQFLLGVVYRNIIGIVGQYVFRTVFALLNTSLLGMLFVGFGLKVSKYYFGLSVVCWYIWFLKQ</sequence>
<accession>A0AAT9T5T0</accession>
<organism evidence="2">
    <name type="scientific">Phellodendron-associated higre-like virus</name>
    <dbReference type="NCBI Taxonomy" id="3022218"/>
    <lineage>
        <taxon>Viruses</taxon>
        <taxon>Riboviria</taxon>
        <taxon>Orthornavirae</taxon>
        <taxon>Kitrinoviricota</taxon>
        <taxon>Alsuviricetes</taxon>
        <taxon>Martellivirales</taxon>
        <taxon>Kitaviridae</taxon>
        <taxon>Higrevirus</taxon>
        <taxon>Higrevirus amurense</taxon>
    </lineage>
</organism>
<protein>
    <submittedName>
        <fullName evidence="2">P73</fullName>
    </submittedName>
</protein>
<feature type="transmembrane region" description="Helical" evidence="1">
    <location>
        <begin position="608"/>
        <end position="627"/>
    </location>
</feature>
<evidence type="ECO:0000256" key="1">
    <source>
        <dbReference type="SAM" id="Phobius"/>
    </source>
</evidence>
<name>A0AAT9T5T0_9VIRU</name>
<feature type="transmembrane region" description="Helical" evidence="1">
    <location>
        <begin position="566"/>
        <end position="587"/>
    </location>
</feature>
<proteinExistence type="predicted"/>
<dbReference type="EMBL" id="OP324811">
    <property type="protein sequence ID" value="WBW64329.1"/>
    <property type="molecule type" value="Genomic_RNA"/>
</dbReference>
<keyword evidence="1" id="KW-0812">Transmembrane</keyword>
<keyword evidence="1" id="KW-1133">Transmembrane helix</keyword>
<reference evidence="2" key="1">
    <citation type="submission" date="2022-08" db="EMBL/GenBank/DDBJ databases">
        <authorList>
            <person name="Li C."/>
            <person name="Yang C."/>
        </authorList>
    </citation>
    <scope>NUCLEOTIDE SEQUENCE</scope>
    <source>
        <strain evidence="2">PhAHLV-HBC</strain>
    </source>
</reference>
<evidence type="ECO:0000313" key="2">
    <source>
        <dbReference type="EMBL" id="WBW64329.1"/>
    </source>
</evidence>
<feature type="transmembrane region" description="Helical" evidence="1">
    <location>
        <begin position="633"/>
        <end position="650"/>
    </location>
</feature>